<comment type="similarity">
    <text evidence="2">Belongs to the UPP synthase family.</text>
</comment>
<dbReference type="PANTHER" id="PTHR10291">
    <property type="entry name" value="DEHYDRODOLICHYL DIPHOSPHATE SYNTHASE FAMILY MEMBER"/>
    <property type="match status" value="1"/>
</dbReference>
<comment type="subunit">
    <text evidence="2">Homodimer.</text>
</comment>
<feature type="binding site" evidence="2">
    <location>
        <position position="29"/>
    </location>
    <ligand>
        <name>substrate</name>
    </ligand>
</feature>
<reference evidence="3 4" key="2">
    <citation type="journal article" date="2011" name="J. Bacteriol.">
        <title>Genome Sequence of Kosmotoga olearia Strain TBF 19.5.1, a Thermophilic Bacterium with a Wide Growth Temperature Range, Isolated from the Troll B Oil Platform in the North Sea.</title>
        <authorList>
            <person name="Swithers K.S."/>
            <person name="Dipippo J.L."/>
            <person name="Bruce D.C."/>
            <person name="Detter C."/>
            <person name="Tapia R."/>
            <person name="Han S."/>
            <person name="Goodwin L.A."/>
            <person name="Han J."/>
            <person name="Woyke T."/>
            <person name="Pitluck S."/>
            <person name="Pennacchio L."/>
            <person name="Nolan M."/>
            <person name="Mikhailova N."/>
            <person name="Land M.L."/>
            <person name="Nesbo C.L."/>
            <person name="Gogarten J.P."/>
            <person name="Noll K.M."/>
        </authorList>
    </citation>
    <scope>NUCLEOTIDE SEQUENCE [LARGE SCALE GENOMIC DNA]</scope>
    <source>
        <strain evidence="4">ATCC BAA-1733 / DSM 21960 / TBF 19.5.1</strain>
    </source>
</reference>
<dbReference type="GO" id="GO:0045547">
    <property type="term" value="F:ditrans,polycis-polyprenyl diphosphate synthase [(2E,6E)-farnesyl diphosphate specific] activity"/>
    <property type="evidence" value="ECO:0007669"/>
    <property type="project" value="TreeGrafter"/>
</dbReference>
<feature type="binding site" evidence="2">
    <location>
        <begin position="13"/>
        <end position="16"/>
    </location>
    <ligand>
        <name>substrate</name>
    </ligand>
</feature>
<comment type="function">
    <text evidence="2">Catalyzes the condensation of isopentenyl diphosphate (IPP) with allylic pyrophosphates generating different type of terpenoids.</text>
</comment>
<feature type="binding site" evidence="2">
    <location>
        <position position="174"/>
    </location>
    <ligand>
        <name>substrate</name>
    </ligand>
</feature>
<feature type="binding site" evidence="2">
    <location>
        <position position="25"/>
    </location>
    <ligand>
        <name>substrate</name>
    </ligand>
</feature>
<feature type="binding site" evidence="2">
    <location>
        <position position="17"/>
    </location>
    <ligand>
        <name>substrate</name>
    </ligand>
</feature>
<dbReference type="EMBL" id="CP001634">
    <property type="protein sequence ID" value="ACR80298.1"/>
    <property type="molecule type" value="Genomic_DNA"/>
</dbReference>
<dbReference type="FunFam" id="3.40.1180.10:FF:000001">
    <property type="entry name" value="(2E,6E)-farnesyl-diphosphate-specific ditrans,polycis-undecaprenyl-diphosphate synthase"/>
    <property type="match status" value="1"/>
</dbReference>
<feature type="binding site" evidence="2">
    <location>
        <position position="12"/>
    </location>
    <ligand>
        <name>Mg(2+)</name>
        <dbReference type="ChEBI" id="CHEBI:18420"/>
    </ligand>
</feature>
<feature type="active site" description="Proton acceptor" evidence="2">
    <location>
        <position position="60"/>
    </location>
</feature>
<dbReference type="HOGENOM" id="CLU_038505_1_1_0"/>
<dbReference type="PROSITE" id="PS01066">
    <property type="entry name" value="UPP_SYNTHASE"/>
    <property type="match status" value="1"/>
</dbReference>
<dbReference type="KEGG" id="kol:Kole_1608"/>
<keyword evidence="4" id="KW-1185">Reference proteome</keyword>
<dbReference type="STRING" id="521045.Kole_1608"/>
<evidence type="ECO:0000256" key="1">
    <source>
        <dbReference type="ARBA" id="ARBA00022679"/>
    </source>
</evidence>
<feature type="binding site" evidence="2">
    <location>
        <begin position="180"/>
        <end position="182"/>
    </location>
    <ligand>
        <name>substrate</name>
    </ligand>
</feature>
<dbReference type="CDD" id="cd00475">
    <property type="entry name" value="Cis_IPPS"/>
    <property type="match status" value="1"/>
</dbReference>
<dbReference type="AlphaFoldDB" id="C5CF33"/>
<dbReference type="HAMAP" id="MF_01139">
    <property type="entry name" value="ISPT"/>
    <property type="match status" value="1"/>
</dbReference>
<dbReference type="RefSeq" id="WP_015868943.1">
    <property type="nucleotide sequence ID" value="NC_012785.1"/>
</dbReference>
<dbReference type="Pfam" id="PF01255">
    <property type="entry name" value="Prenyltransf"/>
    <property type="match status" value="1"/>
</dbReference>
<dbReference type="PANTHER" id="PTHR10291:SF0">
    <property type="entry name" value="DEHYDRODOLICHYL DIPHOSPHATE SYNTHASE 2"/>
    <property type="match status" value="1"/>
</dbReference>
<sequence>MKIPTHIAIIMDGNGRWAKQRGLRRTEGHKKGAEVADSVARWAAELGIRYLTLYAFSTENWKRPKEEVEFLFNLLVRYINNRLNEIINEGIKLKFLGRIQQLPGNIRRFCENIEQKTAKNDRLNLIIALNYGGRAEIIDAVNKILAAKLKKVDEHIFERYLYLPEMPEPDLIIRTSGEKRLSNFLMWESAYSELYFCEKLWPEFTKDDFLQAIEDYSRRKRKFGAVIKDEE</sequence>
<evidence type="ECO:0000313" key="3">
    <source>
        <dbReference type="EMBL" id="ACR80298.1"/>
    </source>
</evidence>
<feature type="binding site" evidence="2">
    <location>
        <begin position="57"/>
        <end position="59"/>
    </location>
    <ligand>
        <name>substrate</name>
    </ligand>
</feature>
<keyword evidence="1 2" id="KW-0808">Transferase</keyword>
<dbReference type="SUPFAM" id="SSF64005">
    <property type="entry name" value="Undecaprenyl diphosphate synthase"/>
    <property type="match status" value="1"/>
</dbReference>
<organism evidence="3 4">
    <name type="scientific">Kosmotoga olearia (strain ATCC BAA-1733 / DSM 21960 / TBF 19.5.1)</name>
    <dbReference type="NCBI Taxonomy" id="521045"/>
    <lineage>
        <taxon>Bacteria</taxon>
        <taxon>Thermotogati</taxon>
        <taxon>Thermotogota</taxon>
        <taxon>Thermotogae</taxon>
        <taxon>Kosmotogales</taxon>
        <taxon>Kosmotogaceae</taxon>
        <taxon>Kosmotoga</taxon>
    </lineage>
</organism>
<gene>
    <name evidence="3" type="ordered locus">Kole_1608</name>
</gene>
<evidence type="ECO:0000313" key="4">
    <source>
        <dbReference type="Proteomes" id="UP000002382"/>
    </source>
</evidence>
<dbReference type="Proteomes" id="UP000002382">
    <property type="component" value="Chromosome"/>
</dbReference>
<protein>
    <recommendedName>
        <fullName evidence="2">Isoprenyl transferase</fullName>
        <ecNumber evidence="2">2.5.1.-</ecNumber>
    </recommendedName>
</protein>
<dbReference type="NCBIfam" id="NF011405">
    <property type="entry name" value="PRK14830.1"/>
    <property type="match status" value="1"/>
</dbReference>
<dbReference type="GO" id="GO:0016094">
    <property type="term" value="P:polyprenol biosynthetic process"/>
    <property type="evidence" value="ECO:0007669"/>
    <property type="project" value="TreeGrafter"/>
</dbReference>
<name>C5CF33_KOSOT</name>
<dbReference type="eggNOG" id="COG0020">
    <property type="taxonomic scope" value="Bacteria"/>
</dbReference>
<dbReference type="EC" id="2.5.1.-" evidence="2"/>
<feature type="active site" evidence="2">
    <location>
        <position position="12"/>
    </location>
</feature>
<proteinExistence type="inferred from homology"/>
<reference evidence="3 4" key="1">
    <citation type="submission" date="2009-06" db="EMBL/GenBank/DDBJ databases">
        <title>Complete sequence of Thermotogales bacterium TBF 19.5.1.</title>
        <authorList>
            <consortium name="US DOE Joint Genome Institute"/>
            <person name="Lucas S."/>
            <person name="Copeland A."/>
            <person name="Lapidus A."/>
            <person name="Glavina del Rio T."/>
            <person name="Tice H."/>
            <person name="Bruce D."/>
            <person name="Goodwin L."/>
            <person name="Pitluck S."/>
            <person name="Chertkov O."/>
            <person name="Brettin T."/>
            <person name="Detter J.C."/>
            <person name="Han C."/>
            <person name="Schmutz J."/>
            <person name="Larimer F."/>
            <person name="Land M."/>
            <person name="Hauser L."/>
            <person name="Kyrpides N."/>
            <person name="Ovchinnikova G."/>
            <person name="Noll K."/>
        </authorList>
    </citation>
    <scope>NUCLEOTIDE SEQUENCE [LARGE SCALE GENOMIC DNA]</scope>
    <source>
        <strain evidence="4">ATCC BAA-1733 / DSM 21960 / TBF 19.5.1</strain>
    </source>
</reference>
<dbReference type="Gene3D" id="3.40.1180.10">
    <property type="entry name" value="Decaprenyl diphosphate synthase-like"/>
    <property type="match status" value="1"/>
</dbReference>
<dbReference type="InterPro" id="IPR001441">
    <property type="entry name" value="UPP_synth-like"/>
</dbReference>
<evidence type="ECO:0000256" key="2">
    <source>
        <dbReference type="HAMAP-Rule" id="MF_01139"/>
    </source>
</evidence>
<dbReference type="InterPro" id="IPR036424">
    <property type="entry name" value="UPP_synth-like_sf"/>
</dbReference>
<dbReference type="GO" id="GO:0000287">
    <property type="term" value="F:magnesium ion binding"/>
    <property type="evidence" value="ECO:0007669"/>
    <property type="project" value="UniProtKB-UniRule"/>
</dbReference>
<feature type="binding site" evidence="2">
    <location>
        <position position="63"/>
    </location>
    <ligand>
        <name>substrate</name>
    </ligand>
</feature>
<dbReference type="OrthoDB" id="4191603at2"/>
<dbReference type="NCBIfam" id="TIGR00055">
    <property type="entry name" value="uppS"/>
    <property type="match status" value="1"/>
</dbReference>
<keyword evidence="2" id="KW-0479">Metal-binding</keyword>
<feature type="binding site" evidence="2">
    <location>
        <position position="61"/>
    </location>
    <ligand>
        <name>substrate</name>
    </ligand>
</feature>
<accession>C5CF33</accession>
<keyword evidence="2" id="KW-0460">Magnesium</keyword>
<comment type="cofactor">
    <cofactor evidence="2">
        <name>Mg(2+)</name>
        <dbReference type="ChEBI" id="CHEBI:18420"/>
    </cofactor>
    <text evidence="2">Binds 2 magnesium ions per subunit.</text>
</comment>
<feature type="binding site" evidence="2">
    <location>
        <position position="193"/>
    </location>
    <ligand>
        <name>Mg(2+)</name>
        <dbReference type="ChEBI" id="CHEBI:18420"/>
    </ligand>
</feature>
<dbReference type="InterPro" id="IPR018520">
    <property type="entry name" value="UPP_synth-like_CS"/>
</dbReference>